<evidence type="ECO:0000256" key="1">
    <source>
        <dbReference type="SAM" id="Phobius"/>
    </source>
</evidence>
<dbReference type="Proteomes" id="UP000217784">
    <property type="component" value="Unassembled WGS sequence"/>
</dbReference>
<proteinExistence type="predicted"/>
<dbReference type="AlphaFoldDB" id="A0A2A2H754"/>
<dbReference type="EMBL" id="LMVM01000008">
    <property type="protein sequence ID" value="PAV05301.1"/>
    <property type="molecule type" value="Genomic_DNA"/>
</dbReference>
<sequence length="63" mass="7272">MSLGSKNRKENIDNNEFCGECEVTLNDFKKAILEKEKSIKQFKLIVIAMSMLLIFCLIISFKI</sequence>
<feature type="transmembrane region" description="Helical" evidence="1">
    <location>
        <begin position="42"/>
        <end position="61"/>
    </location>
</feature>
<gene>
    <name evidence="2" type="ORF">ASJ80_09830</name>
</gene>
<keyword evidence="1" id="KW-1133">Transmembrane helix</keyword>
<evidence type="ECO:0000313" key="2">
    <source>
        <dbReference type="EMBL" id="PAV05301.1"/>
    </source>
</evidence>
<protein>
    <submittedName>
        <fullName evidence="2">Uncharacterized protein</fullName>
    </submittedName>
</protein>
<accession>A0A2A2H754</accession>
<reference evidence="2 3" key="1">
    <citation type="journal article" date="2017" name="BMC Genomics">
        <title>Genomic analysis of methanogenic archaea reveals a shift towards energy conservation.</title>
        <authorList>
            <person name="Gilmore S.P."/>
            <person name="Henske J.K."/>
            <person name="Sexton J.A."/>
            <person name="Solomon K.V."/>
            <person name="Seppala S."/>
            <person name="Yoo J.I."/>
            <person name="Huyett L.M."/>
            <person name="Pressman A."/>
            <person name="Cogan J.Z."/>
            <person name="Kivenson V."/>
            <person name="Peng X."/>
            <person name="Tan Y."/>
            <person name="Valentine D.L."/>
            <person name="O'Malley M.A."/>
        </authorList>
    </citation>
    <scope>NUCLEOTIDE SEQUENCE [LARGE SCALE GENOMIC DNA]</scope>
    <source>
        <strain evidence="2 3">M.o.H.</strain>
    </source>
</reference>
<evidence type="ECO:0000313" key="3">
    <source>
        <dbReference type="Proteomes" id="UP000217784"/>
    </source>
</evidence>
<name>A0A2A2H754_METBR</name>
<comment type="caution">
    <text evidence="2">The sequence shown here is derived from an EMBL/GenBank/DDBJ whole genome shotgun (WGS) entry which is preliminary data.</text>
</comment>
<dbReference type="RefSeq" id="WP_069583312.1">
    <property type="nucleotide sequence ID" value="NZ_LMVM01000008.1"/>
</dbReference>
<keyword evidence="1" id="KW-0472">Membrane</keyword>
<keyword evidence="1" id="KW-0812">Transmembrane</keyword>
<organism evidence="2 3">
    <name type="scientific">Methanobacterium bryantii</name>
    <dbReference type="NCBI Taxonomy" id="2161"/>
    <lineage>
        <taxon>Archaea</taxon>
        <taxon>Methanobacteriati</taxon>
        <taxon>Methanobacteriota</taxon>
        <taxon>Methanomada group</taxon>
        <taxon>Methanobacteria</taxon>
        <taxon>Methanobacteriales</taxon>
        <taxon>Methanobacteriaceae</taxon>
        <taxon>Methanobacterium</taxon>
    </lineage>
</organism>
<keyword evidence="3" id="KW-1185">Reference proteome</keyword>